<dbReference type="Gene3D" id="1.10.150.20">
    <property type="entry name" value="5' to 3' exonuclease, C-terminal subdomain"/>
    <property type="match status" value="1"/>
</dbReference>
<evidence type="ECO:0000259" key="5">
    <source>
        <dbReference type="PROSITE" id="PS50173"/>
    </source>
</evidence>
<dbReference type="CDD" id="cd00424">
    <property type="entry name" value="PolY"/>
    <property type="match status" value="1"/>
</dbReference>
<dbReference type="EMBL" id="CP036425">
    <property type="protein sequence ID" value="QDU34672.1"/>
    <property type="molecule type" value="Genomic_DNA"/>
</dbReference>
<dbReference type="InterPro" id="IPR053848">
    <property type="entry name" value="IMS_HHH_1"/>
</dbReference>
<gene>
    <name evidence="6" type="primary">dinB</name>
    <name evidence="6" type="ORF">KS4_27430</name>
</gene>
<evidence type="ECO:0000256" key="3">
    <source>
        <dbReference type="ARBA" id="ARBA00022932"/>
    </source>
</evidence>
<dbReference type="Pfam" id="PF00817">
    <property type="entry name" value="IMS"/>
    <property type="match status" value="1"/>
</dbReference>
<dbReference type="Pfam" id="PF21999">
    <property type="entry name" value="IMS_HHH_1"/>
    <property type="match status" value="1"/>
</dbReference>
<sequence length="421" mass="48128">MAHSLRYIFIDMNSFFASVEQQEQGLLRSKPIGVIPTDCETTCCIAASYEAKRFGIKTGTGVREARQLCPDIQFVLARPKIYVEYHHRIVEAVESCLHVDQVCSIDEMYGKLLGTERETKSAINLGYLIKARIAKDIGPFVRCSIGIGPNIWLAKIATEFKKPDGLTVIDCSDLPQKLHKFELRDLTGIGKAMERRLHSYNIRTVKQLCECDEHLLSKVWGSKVHGSIWWSQLRGQDLPSRPTHRRTVSHSHVLPPDLRTDQGAYAVCVRMIHKAAARLRTMKYTANHMWIKIYYLEEPRWKHRVSLGSCRDTLTMVRAFAEAWPKRTGGRPFKVAIELVDLTNQQSTTLPLFQKQEKLDALAAIMDKIDDKYGHHTVYLAPMFGAQKTAPTRVSFTQIPELDEFDIRPTGPRPQRKRKRT</sequence>
<dbReference type="GO" id="GO:0005829">
    <property type="term" value="C:cytosol"/>
    <property type="evidence" value="ECO:0007669"/>
    <property type="project" value="TreeGrafter"/>
</dbReference>
<dbReference type="InterPro" id="IPR001126">
    <property type="entry name" value="UmuC"/>
</dbReference>
<protein>
    <submittedName>
        <fullName evidence="6">DNA polymerase IV</fullName>
        <ecNumber evidence="6">2.7.7.7</ecNumber>
    </submittedName>
</protein>
<dbReference type="OrthoDB" id="9808813at2"/>
<proteinExistence type="inferred from homology"/>
<dbReference type="SUPFAM" id="SSF56672">
    <property type="entry name" value="DNA/RNA polymerases"/>
    <property type="match status" value="1"/>
</dbReference>
<keyword evidence="6" id="KW-0548">Nucleotidyltransferase</keyword>
<evidence type="ECO:0000256" key="4">
    <source>
        <dbReference type="SAM" id="MobiDB-lite"/>
    </source>
</evidence>
<feature type="region of interest" description="Disordered" evidence="4">
    <location>
        <begin position="401"/>
        <end position="421"/>
    </location>
</feature>
<keyword evidence="7" id="KW-1185">Reference proteome</keyword>
<organism evidence="6 7">
    <name type="scientific">Poriferisphaera corsica</name>
    <dbReference type="NCBI Taxonomy" id="2528020"/>
    <lineage>
        <taxon>Bacteria</taxon>
        <taxon>Pseudomonadati</taxon>
        <taxon>Planctomycetota</taxon>
        <taxon>Phycisphaerae</taxon>
        <taxon>Phycisphaerales</taxon>
        <taxon>Phycisphaeraceae</taxon>
        <taxon>Poriferisphaera</taxon>
    </lineage>
</organism>
<dbReference type="PANTHER" id="PTHR11076">
    <property type="entry name" value="DNA REPAIR POLYMERASE UMUC / TRANSFERASE FAMILY MEMBER"/>
    <property type="match status" value="1"/>
</dbReference>
<reference evidence="6 7" key="1">
    <citation type="submission" date="2019-02" db="EMBL/GenBank/DDBJ databases">
        <title>Deep-cultivation of Planctomycetes and their phenomic and genomic characterization uncovers novel biology.</title>
        <authorList>
            <person name="Wiegand S."/>
            <person name="Jogler M."/>
            <person name="Boedeker C."/>
            <person name="Pinto D."/>
            <person name="Vollmers J."/>
            <person name="Rivas-Marin E."/>
            <person name="Kohn T."/>
            <person name="Peeters S.H."/>
            <person name="Heuer A."/>
            <person name="Rast P."/>
            <person name="Oberbeckmann S."/>
            <person name="Bunk B."/>
            <person name="Jeske O."/>
            <person name="Meyerdierks A."/>
            <person name="Storesund J.E."/>
            <person name="Kallscheuer N."/>
            <person name="Luecker S."/>
            <person name="Lage O.M."/>
            <person name="Pohl T."/>
            <person name="Merkel B.J."/>
            <person name="Hornburger P."/>
            <person name="Mueller R.-W."/>
            <person name="Bruemmer F."/>
            <person name="Labrenz M."/>
            <person name="Spormann A.M."/>
            <person name="Op den Camp H."/>
            <person name="Overmann J."/>
            <person name="Amann R."/>
            <person name="Jetten M.S.M."/>
            <person name="Mascher T."/>
            <person name="Medema M.H."/>
            <person name="Devos D.P."/>
            <person name="Kaster A.-K."/>
            <person name="Ovreas L."/>
            <person name="Rohde M."/>
            <person name="Galperin M.Y."/>
            <person name="Jogler C."/>
        </authorList>
    </citation>
    <scope>NUCLEOTIDE SEQUENCE [LARGE SCALE GENOMIC DNA]</scope>
    <source>
        <strain evidence="6 7">KS4</strain>
    </source>
</reference>
<dbReference type="GO" id="GO:0042276">
    <property type="term" value="P:error-prone translesion synthesis"/>
    <property type="evidence" value="ECO:0007669"/>
    <property type="project" value="TreeGrafter"/>
</dbReference>
<dbReference type="InterPro" id="IPR017961">
    <property type="entry name" value="DNA_pol_Y-fam_little_finger"/>
</dbReference>
<dbReference type="PANTHER" id="PTHR11076:SF33">
    <property type="entry name" value="DNA POLYMERASE KAPPA"/>
    <property type="match status" value="1"/>
</dbReference>
<dbReference type="GO" id="GO:0003887">
    <property type="term" value="F:DNA-directed DNA polymerase activity"/>
    <property type="evidence" value="ECO:0007669"/>
    <property type="project" value="UniProtKB-KW"/>
</dbReference>
<dbReference type="Gene3D" id="3.30.70.270">
    <property type="match status" value="1"/>
</dbReference>
<evidence type="ECO:0000313" key="7">
    <source>
        <dbReference type="Proteomes" id="UP000317369"/>
    </source>
</evidence>
<name>A0A517YWT0_9BACT</name>
<dbReference type="GO" id="GO:0006281">
    <property type="term" value="P:DNA repair"/>
    <property type="evidence" value="ECO:0007669"/>
    <property type="project" value="InterPro"/>
</dbReference>
<dbReference type="AlphaFoldDB" id="A0A517YWT0"/>
<dbReference type="EC" id="2.7.7.7" evidence="6"/>
<dbReference type="Proteomes" id="UP000317369">
    <property type="component" value="Chromosome"/>
</dbReference>
<dbReference type="Gene3D" id="3.40.1170.60">
    <property type="match status" value="1"/>
</dbReference>
<accession>A0A517YWT0</accession>
<dbReference type="InterPro" id="IPR050116">
    <property type="entry name" value="DNA_polymerase-Y"/>
</dbReference>
<comment type="similarity">
    <text evidence="1">Belongs to the DNA polymerase type-Y family.</text>
</comment>
<dbReference type="RefSeq" id="WP_145078864.1">
    <property type="nucleotide sequence ID" value="NZ_CP036425.1"/>
</dbReference>
<dbReference type="GO" id="GO:0009432">
    <property type="term" value="P:SOS response"/>
    <property type="evidence" value="ECO:0007669"/>
    <property type="project" value="TreeGrafter"/>
</dbReference>
<keyword evidence="2" id="KW-0515">Mutator protein</keyword>
<dbReference type="KEGG" id="pcor:KS4_27430"/>
<dbReference type="InterPro" id="IPR043502">
    <property type="entry name" value="DNA/RNA_pol_sf"/>
</dbReference>
<evidence type="ECO:0000313" key="6">
    <source>
        <dbReference type="EMBL" id="QDU34672.1"/>
    </source>
</evidence>
<feature type="domain" description="UmuC" evidence="5">
    <location>
        <begin position="7"/>
        <end position="190"/>
    </location>
</feature>
<dbReference type="PROSITE" id="PS50173">
    <property type="entry name" value="UMUC"/>
    <property type="match status" value="1"/>
</dbReference>
<evidence type="ECO:0000256" key="2">
    <source>
        <dbReference type="ARBA" id="ARBA00022457"/>
    </source>
</evidence>
<dbReference type="InterPro" id="IPR043128">
    <property type="entry name" value="Rev_trsase/Diguanyl_cyclase"/>
</dbReference>
<dbReference type="GO" id="GO:0003684">
    <property type="term" value="F:damaged DNA binding"/>
    <property type="evidence" value="ECO:0007669"/>
    <property type="project" value="InterPro"/>
</dbReference>
<keyword evidence="6" id="KW-0808">Transferase</keyword>
<keyword evidence="3" id="KW-0239">DNA-directed DNA polymerase</keyword>
<evidence type="ECO:0000256" key="1">
    <source>
        <dbReference type="ARBA" id="ARBA00010945"/>
    </source>
</evidence>
<dbReference type="Pfam" id="PF11799">
    <property type="entry name" value="IMS_C"/>
    <property type="match status" value="1"/>
</dbReference>